<evidence type="ECO:0000256" key="1">
    <source>
        <dbReference type="SAM" id="MobiDB-lite"/>
    </source>
</evidence>
<dbReference type="EMBL" id="BRXW01000079">
    <property type="protein sequence ID" value="GMI04896.1"/>
    <property type="molecule type" value="Genomic_DNA"/>
</dbReference>
<feature type="transmembrane region" description="Helical" evidence="2">
    <location>
        <begin position="306"/>
        <end position="324"/>
    </location>
</feature>
<name>A0A9W7CEZ1_9STRA</name>
<feature type="transmembrane region" description="Helical" evidence="2">
    <location>
        <begin position="24"/>
        <end position="42"/>
    </location>
</feature>
<keyword evidence="4" id="KW-1185">Reference proteome</keyword>
<proteinExistence type="predicted"/>
<protein>
    <submittedName>
        <fullName evidence="3">Uncharacterized protein</fullName>
    </submittedName>
</protein>
<reference evidence="4" key="1">
    <citation type="journal article" date="2023" name="Commun. Biol.">
        <title>Genome analysis of Parmales, the sister group of diatoms, reveals the evolutionary specialization of diatoms from phago-mixotrophs to photoautotrophs.</title>
        <authorList>
            <person name="Ban H."/>
            <person name="Sato S."/>
            <person name="Yoshikawa S."/>
            <person name="Yamada K."/>
            <person name="Nakamura Y."/>
            <person name="Ichinomiya M."/>
            <person name="Sato N."/>
            <person name="Blanc-Mathieu R."/>
            <person name="Endo H."/>
            <person name="Kuwata A."/>
            <person name="Ogata H."/>
        </authorList>
    </citation>
    <scope>NUCLEOTIDE SEQUENCE [LARGE SCALE GENOMIC DNA]</scope>
    <source>
        <strain evidence="4">NIES 3700</strain>
    </source>
</reference>
<evidence type="ECO:0000256" key="2">
    <source>
        <dbReference type="SAM" id="Phobius"/>
    </source>
</evidence>
<gene>
    <name evidence="3" type="ORF">TrLO_g15133</name>
</gene>
<keyword evidence="2" id="KW-1133">Transmembrane helix</keyword>
<dbReference type="Proteomes" id="UP001165122">
    <property type="component" value="Unassembled WGS sequence"/>
</dbReference>
<evidence type="ECO:0000313" key="3">
    <source>
        <dbReference type="EMBL" id="GMI04896.1"/>
    </source>
</evidence>
<keyword evidence="2" id="KW-0812">Transmembrane</keyword>
<feature type="compositionally biased region" description="Basic and acidic residues" evidence="1">
    <location>
        <begin position="379"/>
        <end position="394"/>
    </location>
</feature>
<feature type="transmembrane region" description="Helical" evidence="2">
    <location>
        <begin position="62"/>
        <end position="84"/>
    </location>
</feature>
<feature type="transmembrane region" description="Helical" evidence="2">
    <location>
        <begin position="240"/>
        <end position="261"/>
    </location>
</feature>
<sequence length="394" mass="42593">MNATSCRLQTTETLDGCDQDLSSLPITICTIVATVLVCYNIFRCRVLILNPTTKTRAGKKVLSAPAKLLAACCSFVFFQALYIFTMPLQRITHTGEDGFVGLDIVAAVSYSLYMASFLILVMFYQLYWLQILELSLLKKVMKVAQEGGEVSPKSSPKPSGRQVAPAGVGGGGGRHNSTFGGRRASSEGGGDTSLAMNLSKMSTKIINCSMFVIVLSTAVVSWVYVDGILESDEDKQQTKIMLAHQIMAALSFCSTSVAFVYGLERVMKLKKPVVLIILIINAVLAGILLPMTILLCDGLGLQAESATWQSAFVVFRCLIIMLQGPNSSNEVYKLLRRNIRRAKEKQSKGGDGSSVSSASKSSKTSKGGANSTTSQTTQSEREEEKEKESTKAEP</sequence>
<comment type="caution">
    <text evidence="3">The sequence shown here is derived from an EMBL/GenBank/DDBJ whole genome shotgun (WGS) entry which is preliminary data.</text>
</comment>
<accession>A0A9W7CEZ1</accession>
<keyword evidence="2" id="KW-0472">Membrane</keyword>
<feature type="transmembrane region" description="Helical" evidence="2">
    <location>
        <begin position="273"/>
        <end position="294"/>
    </location>
</feature>
<feature type="transmembrane region" description="Helical" evidence="2">
    <location>
        <begin position="205"/>
        <end position="225"/>
    </location>
</feature>
<feature type="compositionally biased region" description="Low complexity" evidence="1">
    <location>
        <begin position="353"/>
        <end position="378"/>
    </location>
</feature>
<dbReference type="OrthoDB" id="10461180at2759"/>
<organism evidence="3 4">
    <name type="scientific">Triparma laevis f. longispina</name>
    <dbReference type="NCBI Taxonomy" id="1714387"/>
    <lineage>
        <taxon>Eukaryota</taxon>
        <taxon>Sar</taxon>
        <taxon>Stramenopiles</taxon>
        <taxon>Ochrophyta</taxon>
        <taxon>Bolidophyceae</taxon>
        <taxon>Parmales</taxon>
        <taxon>Triparmaceae</taxon>
        <taxon>Triparma</taxon>
    </lineage>
</organism>
<evidence type="ECO:0000313" key="4">
    <source>
        <dbReference type="Proteomes" id="UP001165122"/>
    </source>
</evidence>
<feature type="region of interest" description="Disordered" evidence="1">
    <location>
        <begin position="342"/>
        <end position="394"/>
    </location>
</feature>
<feature type="transmembrane region" description="Helical" evidence="2">
    <location>
        <begin position="104"/>
        <end position="129"/>
    </location>
</feature>
<dbReference type="AlphaFoldDB" id="A0A9W7CEZ1"/>
<feature type="region of interest" description="Disordered" evidence="1">
    <location>
        <begin position="148"/>
        <end position="191"/>
    </location>
</feature>